<protein>
    <recommendedName>
        <fullName evidence="1">DUF1989 domain-containing protein</fullName>
    </recommendedName>
</protein>
<dbReference type="InterPro" id="IPR017792">
    <property type="entry name" value="UAAP1"/>
</dbReference>
<dbReference type="AlphaFoldDB" id="A0A1Y6C420"/>
<dbReference type="EMBL" id="FWZX01000012">
    <property type="protein sequence ID" value="SMF36183.1"/>
    <property type="molecule type" value="Genomic_DNA"/>
</dbReference>
<reference evidence="2 3" key="1">
    <citation type="submission" date="2017-04" db="EMBL/GenBank/DDBJ databases">
        <authorList>
            <person name="Afonso C.L."/>
            <person name="Miller P.J."/>
            <person name="Scott M.A."/>
            <person name="Spackman E."/>
            <person name="Goraichik I."/>
            <person name="Dimitrov K.M."/>
            <person name="Suarez D.L."/>
            <person name="Swayne D.E."/>
        </authorList>
    </citation>
    <scope>NUCLEOTIDE SEQUENCE [LARGE SCALE GENOMIC DNA]</scope>
    <source>
        <strain evidence="2 3">USBA 355</strain>
    </source>
</reference>
<sequence length="271" mass="29036">MTHDPVALRRRYEELKAKAQEAGAFEARLAAAPGNPETLDESLVILRETIPAGWYWRAAIRRGQALRLANPEGSPGVSAQIWALADPSERFNAADTVKLQWTSRIAKGRVLFSDMGRVLASITDDTGGFNDCIVGPSRRATALPTPGAPSTDGPFRNSRDNFLLAASKFGLGRRDLHPAITFFAGAGVDPDGRLTWDPAGSAPGARLDLRFEMDVLVALSNCPHPLAPAGQPAKPVAVTLWQAPPPAADDLCRTGSEEAVRGFENTDPLYS</sequence>
<dbReference type="RefSeq" id="WP_085123596.1">
    <property type="nucleotide sequence ID" value="NZ_FWZX01000012.1"/>
</dbReference>
<name>A0A1Y6C420_9PROT</name>
<dbReference type="STRING" id="560819.SAMN05428998_11261"/>
<dbReference type="Proteomes" id="UP000192917">
    <property type="component" value="Unassembled WGS sequence"/>
</dbReference>
<proteinExistence type="predicted"/>
<organism evidence="2 3">
    <name type="scientific">Tistlia consotensis USBA 355</name>
    <dbReference type="NCBI Taxonomy" id="560819"/>
    <lineage>
        <taxon>Bacteria</taxon>
        <taxon>Pseudomonadati</taxon>
        <taxon>Pseudomonadota</taxon>
        <taxon>Alphaproteobacteria</taxon>
        <taxon>Rhodospirillales</taxon>
        <taxon>Rhodovibrionaceae</taxon>
        <taxon>Tistlia</taxon>
    </lineage>
</organism>
<accession>A0A1Y6C420</accession>
<dbReference type="PANTHER" id="PTHR31527">
    <property type="entry name" value="RE64534P"/>
    <property type="match status" value="1"/>
</dbReference>
<dbReference type="Pfam" id="PF09347">
    <property type="entry name" value="DUF1989"/>
    <property type="match status" value="1"/>
</dbReference>
<dbReference type="NCBIfam" id="TIGR03425">
    <property type="entry name" value="urea_degr_2"/>
    <property type="match status" value="1"/>
</dbReference>
<keyword evidence="3" id="KW-1185">Reference proteome</keyword>
<evidence type="ECO:0000313" key="2">
    <source>
        <dbReference type="EMBL" id="SMF36183.1"/>
    </source>
</evidence>
<evidence type="ECO:0000313" key="3">
    <source>
        <dbReference type="Proteomes" id="UP000192917"/>
    </source>
</evidence>
<evidence type="ECO:0000259" key="1">
    <source>
        <dbReference type="Pfam" id="PF09347"/>
    </source>
</evidence>
<dbReference type="InterPro" id="IPR018959">
    <property type="entry name" value="DUF1989"/>
</dbReference>
<feature type="domain" description="DUF1989" evidence="1">
    <location>
        <begin position="48"/>
        <end position="216"/>
    </location>
</feature>
<gene>
    <name evidence="2" type="ORF">SAMN05428998_11261</name>
</gene>
<dbReference type="PANTHER" id="PTHR31527:SF0">
    <property type="entry name" value="RE64534P"/>
    <property type="match status" value="1"/>
</dbReference>